<protein>
    <submittedName>
        <fullName evidence="2">Glyoxalase-like domain protein</fullName>
    </submittedName>
</protein>
<dbReference type="InterPro" id="IPR004360">
    <property type="entry name" value="Glyas_Fos-R_dOase_dom"/>
</dbReference>
<dbReference type="Proteomes" id="UP000092932">
    <property type="component" value="Chromosome"/>
</dbReference>
<dbReference type="STRING" id="692370.A6F68_00777"/>
<dbReference type="Pfam" id="PF00903">
    <property type="entry name" value="Glyoxalase"/>
    <property type="match status" value="1"/>
</dbReference>
<dbReference type="InterPro" id="IPR029068">
    <property type="entry name" value="Glyas_Bleomycin-R_OHBP_Dase"/>
</dbReference>
<reference evidence="2 3" key="1">
    <citation type="submission" date="2016-07" db="EMBL/GenBank/DDBJ databases">
        <title>Complete genome sequence of Altererythrobacter dongtanensis KCTC 22672, a type strain with esterase isolated from tidal flat.</title>
        <authorList>
            <person name="Cheng H."/>
            <person name="Wu Y.-H."/>
            <person name="Zhou P."/>
            <person name="Huo Y.-Y."/>
            <person name="Wang C.-S."/>
            <person name="Xu X.-W."/>
        </authorList>
    </citation>
    <scope>NUCLEOTIDE SEQUENCE [LARGE SCALE GENOMIC DNA]</scope>
    <source>
        <strain evidence="2 3">KCTC 22672</strain>
    </source>
</reference>
<accession>A0A1B2AAY8</accession>
<dbReference type="PATRIC" id="fig|692370.5.peg.791"/>
<dbReference type="OrthoDB" id="9799428at2"/>
<organism evidence="2 3">
    <name type="scientific">Tsuneonella dongtanensis</name>
    <dbReference type="NCBI Taxonomy" id="692370"/>
    <lineage>
        <taxon>Bacteria</taxon>
        <taxon>Pseudomonadati</taxon>
        <taxon>Pseudomonadota</taxon>
        <taxon>Alphaproteobacteria</taxon>
        <taxon>Sphingomonadales</taxon>
        <taxon>Erythrobacteraceae</taxon>
        <taxon>Tsuneonella</taxon>
    </lineage>
</organism>
<proteinExistence type="predicted"/>
<dbReference type="KEGG" id="ado:A6F68_00777"/>
<dbReference type="AlphaFoldDB" id="A0A1B2AAY8"/>
<dbReference type="EMBL" id="CP016591">
    <property type="protein sequence ID" value="ANY19306.1"/>
    <property type="molecule type" value="Genomic_DNA"/>
</dbReference>
<name>A0A1B2AAY8_9SPHN</name>
<keyword evidence="3" id="KW-1185">Reference proteome</keyword>
<gene>
    <name evidence="2" type="ORF">A6F68_00777</name>
</gene>
<sequence length="127" mass="14124">MARVIGLGGLFFKSADTAATCEWYARVLGIEFQDWGGTVFLPETAAAHPGAGTVFSPFKAETDYFAPSEERFMFNLMVDDLTAMLARCAEHGVEPTMTMFGEMNGDFAHVMDCDGRKVELWQPRPMR</sequence>
<feature type="domain" description="VOC" evidence="1">
    <location>
        <begin position="6"/>
        <end position="123"/>
    </location>
</feature>
<dbReference type="RefSeq" id="WP_067676573.1">
    <property type="nucleotide sequence ID" value="NZ_CP016591.1"/>
</dbReference>
<evidence type="ECO:0000313" key="3">
    <source>
        <dbReference type="Proteomes" id="UP000092932"/>
    </source>
</evidence>
<dbReference type="InterPro" id="IPR037523">
    <property type="entry name" value="VOC_core"/>
</dbReference>
<evidence type="ECO:0000313" key="2">
    <source>
        <dbReference type="EMBL" id="ANY19306.1"/>
    </source>
</evidence>
<dbReference type="Gene3D" id="3.10.180.10">
    <property type="entry name" value="2,3-Dihydroxybiphenyl 1,2-Dioxygenase, domain 1"/>
    <property type="match status" value="1"/>
</dbReference>
<dbReference type="PROSITE" id="PS51819">
    <property type="entry name" value="VOC"/>
    <property type="match status" value="1"/>
</dbReference>
<evidence type="ECO:0000259" key="1">
    <source>
        <dbReference type="PROSITE" id="PS51819"/>
    </source>
</evidence>
<dbReference type="SUPFAM" id="SSF54593">
    <property type="entry name" value="Glyoxalase/Bleomycin resistance protein/Dihydroxybiphenyl dioxygenase"/>
    <property type="match status" value="1"/>
</dbReference>